<dbReference type="InterPro" id="IPR050557">
    <property type="entry name" value="RTX_toxin/Mannuronan_C5-epim"/>
</dbReference>
<dbReference type="InterPro" id="IPR001343">
    <property type="entry name" value="Hemolysn_Ca-bd"/>
</dbReference>
<dbReference type="InterPro" id="IPR018511">
    <property type="entry name" value="Hemolysin-typ_Ca-bd_CS"/>
</dbReference>
<sequence length="795" mass="78972">MALAFSGRFGTEDMIFGTDLRDLEIAVQDGQATLYAINGMNGGLSRWQLPDNGGLPQLAGRQLHGQASLRTGNFELAETGGGLRLLQEQAGGGLSYYQLGSGGGLGSQQHQALPGADAGGPGAVAVLQLQGGGSALYAVGLSGGALQGWRLDAGGNVQAQTGGGAPFSLEPSALLAAVQTAGGPVLLAADAGALRGYSADAATGALSPGAVLGAGQGLSVSGITALEGFEMGGKAWALLGAAGSSSLTLVEVDAAGGLRFEAQLQDTAMTRFGGLSALEVVQAGDHLLVLAAGNDGGLSLFTLTPGGELIHLESLEHRPGLGLQNVTALEAVAAHGQLQVFAASGAEGGISRFTLPLAELGVVRRAGDSEARLGGSAANDVLEGGAGAADLYGQAGDDVLVSGAQGGDLTGGSGADIFVITPGAAAVTVRDFTPGEDLLDLSLFEGLYSPAQLQSRGRSYGIDLEAGGTRIVVGQAGGGRLELEDVFGPALRFQFPQRQGLGDTLPGGGYYGGSGHDVLAGTGGRDALYGLSGDDRLAGLGGHDTLWGGRGNDSLWGGGRGDVLQGGSGKDSLTGDDGYDRLWGGYGADMLDGGTGQDSLWGGGGRDLLTGGDGDDRLAGGSEADSLRGGTGRDWLLGEDGADVLAGHGGDDRLQGGGGNDRLWGGAGDDVLWGGHGADRLTGGDGADRLAGSGGNDMLDGGRGADSLMGEAGRDLLQGGGGADIFVFAGGHGRDTVADFTPGLDRIRLEGAAADRFADLEISLAEGGTLIGTGSGWLLLEGLRPGQLAADDFLF</sequence>
<evidence type="ECO:0000256" key="3">
    <source>
        <dbReference type="SAM" id="MobiDB-lite"/>
    </source>
</evidence>
<proteinExistence type="predicted"/>
<evidence type="ECO:0008006" key="6">
    <source>
        <dbReference type="Google" id="ProtNLM"/>
    </source>
</evidence>
<dbReference type="RefSeq" id="WP_222509094.1">
    <property type="nucleotide sequence ID" value="NZ_JAHVJA010000008.1"/>
</dbReference>
<accession>A0ABS7NIF0</accession>
<evidence type="ECO:0000313" key="4">
    <source>
        <dbReference type="EMBL" id="MBY6140983.1"/>
    </source>
</evidence>
<keyword evidence="5" id="KW-1185">Reference proteome</keyword>
<dbReference type="SUPFAM" id="SSF51120">
    <property type="entry name" value="beta-Roll"/>
    <property type="match status" value="4"/>
</dbReference>
<dbReference type="EMBL" id="JAHVJA010000008">
    <property type="protein sequence ID" value="MBY6140983.1"/>
    <property type="molecule type" value="Genomic_DNA"/>
</dbReference>
<dbReference type="Proteomes" id="UP000766629">
    <property type="component" value="Unassembled WGS sequence"/>
</dbReference>
<dbReference type="PANTHER" id="PTHR38340:SF1">
    <property type="entry name" value="S-LAYER PROTEIN"/>
    <property type="match status" value="1"/>
</dbReference>
<gene>
    <name evidence="4" type="ORF">KUV26_16205</name>
</gene>
<comment type="caution">
    <text evidence="4">The sequence shown here is derived from an EMBL/GenBank/DDBJ whole genome shotgun (WGS) entry which is preliminary data.</text>
</comment>
<dbReference type="PANTHER" id="PTHR38340">
    <property type="entry name" value="S-LAYER PROTEIN"/>
    <property type="match status" value="1"/>
</dbReference>
<protein>
    <recommendedName>
        <fullName evidence="6">Calcium-binding protein</fullName>
    </recommendedName>
</protein>
<dbReference type="SUPFAM" id="SSF75011">
    <property type="entry name" value="3-carboxy-cis,cis-mucoante lactonizing enzyme"/>
    <property type="match status" value="1"/>
</dbReference>
<reference evidence="4 5" key="1">
    <citation type="submission" date="2021-06" db="EMBL/GenBank/DDBJ databases">
        <title>50 bacteria genomes isolated from Dapeng, Shenzhen, China.</title>
        <authorList>
            <person name="Zheng W."/>
            <person name="Yu S."/>
            <person name="Huang Y."/>
        </authorList>
    </citation>
    <scope>NUCLEOTIDE SEQUENCE [LARGE SCALE GENOMIC DNA]</scope>
    <source>
        <strain evidence="4 5">DP1N14-2</strain>
    </source>
</reference>
<organism evidence="4 5">
    <name type="scientific">Leisingera daeponensis</name>
    <dbReference type="NCBI Taxonomy" id="405746"/>
    <lineage>
        <taxon>Bacteria</taxon>
        <taxon>Pseudomonadati</taxon>
        <taxon>Pseudomonadota</taxon>
        <taxon>Alphaproteobacteria</taxon>
        <taxon>Rhodobacterales</taxon>
        <taxon>Roseobacteraceae</taxon>
        <taxon>Leisingera</taxon>
    </lineage>
</organism>
<evidence type="ECO:0000313" key="5">
    <source>
        <dbReference type="Proteomes" id="UP000766629"/>
    </source>
</evidence>
<dbReference type="PROSITE" id="PS00330">
    <property type="entry name" value="HEMOLYSIN_CALCIUM"/>
    <property type="match status" value="8"/>
</dbReference>
<dbReference type="Pfam" id="PF00353">
    <property type="entry name" value="HemolysinCabind"/>
    <property type="match status" value="6"/>
</dbReference>
<keyword evidence="2" id="KW-0964">Secreted</keyword>
<dbReference type="InterPro" id="IPR011049">
    <property type="entry name" value="Serralysin-like_metalloprot_C"/>
</dbReference>
<comment type="subcellular location">
    <subcellularLocation>
        <location evidence="1">Secreted</location>
    </subcellularLocation>
</comment>
<evidence type="ECO:0000256" key="1">
    <source>
        <dbReference type="ARBA" id="ARBA00004613"/>
    </source>
</evidence>
<name>A0ABS7NIF0_9RHOB</name>
<dbReference type="PRINTS" id="PR00313">
    <property type="entry name" value="CABNDNGRPT"/>
</dbReference>
<feature type="region of interest" description="Disordered" evidence="3">
    <location>
        <begin position="602"/>
        <end position="632"/>
    </location>
</feature>
<evidence type="ECO:0000256" key="2">
    <source>
        <dbReference type="ARBA" id="ARBA00022525"/>
    </source>
</evidence>
<dbReference type="Gene3D" id="2.150.10.10">
    <property type="entry name" value="Serralysin-like metalloprotease, C-terminal"/>
    <property type="match status" value="5"/>
</dbReference>